<evidence type="ECO:0000313" key="1">
    <source>
        <dbReference type="EMBL" id="OOE88606.1"/>
    </source>
</evidence>
<dbReference type="Proteomes" id="UP000188627">
    <property type="component" value="Unassembled WGS sequence"/>
</dbReference>
<accession>A0ABX3KHE6</accession>
<dbReference type="EMBL" id="MUFC01000006">
    <property type="protein sequence ID" value="OOE88606.1"/>
    <property type="molecule type" value="Genomic_DNA"/>
</dbReference>
<comment type="caution">
    <text evidence="1">The sequence shown here is derived from an EMBL/GenBank/DDBJ whole genome shotgun (WGS) entry which is preliminary data.</text>
</comment>
<gene>
    <name evidence="1" type="ORF">BZG74_07825</name>
</gene>
<organism evidence="1 2">
    <name type="scientific">Salinivibrio sharmensis</name>
    <dbReference type="NCBI Taxonomy" id="390883"/>
    <lineage>
        <taxon>Bacteria</taxon>
        <taxon>Pseudomonadati</taxon>
        <taxon>Pseudomonadota</taxon>
        <taxon>Gammaproteobacteria</taxon>
        <taxon>Vibrionales</taxon>
        <taxon>Vibrionaceae</taxon>
        <taxon>Salinivibrio</taxon>
    </lineage>
</organism>
<proteinExistence type="predicted"/>
<reference evidence="2" key="1">
    <citation type="submission" date="2017-01" db="EMBL/GenBank/DDBJ databases">
        <title>Draft genome of the species Salinivibrio sharmensis.</title>
        <authorList>
            <person name="Lopez-Hermoso C."/>
            <person name="De La Haba R."/>
            <person name="Sanchez-Porro C."/>
            <person name="Ventosa A."/>
        </authorList>
    </citation>
    <scope>NUCLEOTIDE SEQUENCE [LARGE SCALE GENOMIC DNA]</scope>
    <source>
        <strain evidence="2">CBH463</strain>
    </source>
</reference>
<protein>
    <submittedName>
        <fullName evidence="1">Uncharacterized protein</fullName>
    </submittedName>
</protein>
<sequence length="142" mass="16260">MEDRRFFRGSDAREYLKSVLANSTSTELANSMTEFLNYLIENKIVCGFELNDHKIIPYLRGTPSSPSYKESLGFAFVTEGEFFPTKTNKHFCVFKHNRIDLLADSNGNFKNIKASDIASLSIEQFLGQFMFAANMRARMFNV</sequence>
<dbReference type="RefSeq" id="WP_077772085.1">
    <property type="nucleotide sequence ID" value="NZ_MUFC01000006.1"/>
</dbReference>
<evidence type="ECO:0000313" key="2">
    <source>
        <dbReference type="Proteomes" id="UP000188627"/>
    </source>
</evidence>
<name>A0ABX3KHE6_9GAMM</name>
<keyword evidence="2" id="KW-1185">Reference proteome</keyword>